<keyword evidence="2" id="KW-1185">Reference proteome</keyword>
<protein>
    <submittedName>
        <fullName evidence="1">Uncharacterized protein</fullName>
    </submittedName>
</protein>
<evidence type="ECO:0000313" key="2">
    <source>
        <dbReference type="Proteomes" id="UP001472677"/>
    </source>
</evidence>
<comment type="caution">
    <text evidence="1">The sequence shown here is derived from an EMBL/GenBank/DDBJ whole genome shotgun (WGS) entry which is preliminary data.</text>
</comment>
<accession>A0ABR2ES16</accession>
<dbReference type="Proteomes" id="UP001472677">
    <property type="component" value="Unassembled WGS sequence"/>
</dbReference>
<sequence length="95" mass="10724">MGPPWCDTPYPGGSEPPCLGELSVRRRRCCRCRDPPCCRRSRVLEILAMGECNGVGLLEQAWGEPSNNLDEWANLVWEPKSWKPAGLVERELDRA</sequence>
<dbReference type="EMBL" id="JBBPBM010000010">
    <property type="protein sequence ID" value="KAK8564825.1"/>
    <property type="molecule type" value="Genomic_DNA"/>
</dbReference>
<reference evidence="1 2" key="1">
    <citation type="journal article" date="2024" name="G3 (Bethesda)">
        <title>Genome assembly of Hibiscus sabdariffa L. provides insights into metabolisms of medicinal natural products.</title>
        <authorList>
            <person name="Kim T."/>
        </authorList>
    </citation>
    <scope>NUCLEOTIDE SEQUENCE [LARGE SCALE GENOMIC DNA]</scope>
    <source>
        <strain evidence="1">TK-2024</strain>
        <tissue evidence="1">Old leaves</tissue>
    </source>
</reference>
<gene>
    <name evidence="1" type="ORF">V6N12_058407</name>
</gene>
<name>A0ABR2ES16_9ROSI</name>
<proteinExistence type="predicted"/>
<evidence type="ECO:0000313" key="1">
    <source>
        <dbReference type="EMBL" id="KAK8564825.1"/>
    </source>
</evidence>
<organism evidence="1 2">
    <name type="scientific">Hibiscus sabdariffa</name>
    <name type="common">roselle</name>
    <dbReference type="NCBI Taxonomy" id="183260"/>
    <lineage>
        <taxon>Eukaryota</taxon>
        <taxon>Viridiplantae</taxon>
        <taxon>Streptophyta</taxon>
        <taxon>Embryophyta</taxon>
        <taxon>Tracheophyta</taxon>
        <taxon>Spermatophyta</taxon>
        <taxon>Magnoliopsida</taxon>
        <taxon>eudicotyledons</taxon>
        <taxon>Gunneridae</taxon>
        <taxon>Pentapetalae</taxon>
        <taxon>rosids</taxon>
        <taxon>malvids</taxon>
        <taxon>Malvales</taxon>
        <taxon>Malvaceae</taxon>
        <taxon>Malvoideae</taxon>
        <taxon>Hibiscus</taxon>
    </lineage>
</organism>